<keyword evidence="3" id="KW-1185">Reference proteome</keyword>
<dbReference type="Pfam" id="PF18759">
    <property type="entry name" value="Plavaka"/>
    <property type="match status" value="1"/>
</dbReference>
<dbReference type="STRING" id="1036808.A0A0C2ZNT4"/>
<protein>
    <submittedName>
        <fullName evidence="2">Uncharacterized protein</fullName>
    </submittedName>
</protein>
<feature type="region of interest" description="Disordered" evidence="1">
    <location>
        <begin position="1"/>
        <end position="25"/>
    </location>
</feature>
<dbReference type="InParanoid" id="A0A0C2ZNT4"/>
<dbReference type="OrthoDB" id="3199698at2759"/>
<evidence type="ECO:0000256" key="1">
    <source>
        <dbReference type="SAM" id="MobiDB-lite"/>
    </source>
</evidence>
<dbReference type="Proteomes" id="UP000053989">
    <property type="component" value="Unassembled WGS sequence"/>
</dbReference>
<evidence type="ECO:0000313" key="3">
    <source>
        <dbReference type="Proteomes" id="UP000053989"/>
    </source>
</evidence>
<accession>A0A0C2ZNT4</accession>
<dbReference type="EMBL" id="KN822158">
    <property type="protein sequence ID" value="KIM54272.1"/>
    <property type="molecule type" value="Genomic_DNA"/>
</dbReference>
<dbReference type="InterPro" id="IPR041078">
    <property type="entry name" value="Plavaka"/>
</dbReference>
<reference evidence="2 3" key="1">
    <citation type="submission" date="2014-04" db="EMBL/GenBank/DDBJ databases">
        <authorList>
            <consortium name="DOE Joint Genome Institute"/>
            <person name="Kuo A."/>
            <person name="Kohler A."/>
            <person name="Nagy L.G."/>
            <person name="Floudas D."/>
            <person name="Copeland A."/>
            <person name="Barry K.W."/>
            <person name="Cichocki N."/>
            <person name="Veneault-Fourrey C."/>
            <person name="LaButti K."/>
            <person name="Lindquist E.A."/>
            <person name="Lipzen A."/>
            <person name="Lundell T."/>
            <person name="Morin E."/>
            <person name="Murat C."/>
            <person name="Sun H."/>
            <person name="Tunlid A."/>
            <person name="Henrissat B."/>
            <person name="Grigoriev I.V."/>
            <person name="Hibbett D.S."/>
            <person name="Martin F."/>
            <person name="Nordberg H.P."/>
            <person name="Cantor M.N."/>
            <person name="Hua S.X."/>
        </authorList>
    </citation>
    <scope>NUCLEOTIDE SEQUENCE [LARGE SCALE GENOMIC DNA]</scope>
    <source>
        <strain evidence="2 3">Foug A</strain>
    </source>
</reference>
<evidence type="ECO:0000313" key="2">
    <source>
        <dbReference type="EMBL" id="KIM54272.1"/>
    </source>
</evidence>
<proteinExistence type="predicted"/>
<sequence length="788" mass="90156">MPTDKFGNDLPPDAQPTPQDTAQKNDWYPFTSCVEFETAEFLFMENQMPQSHVDRLMQLWAASMLHHNDRAPYTNSADLNRVIDAIPLGDVPWKSIQVQYAGNLPEPIAPNWMTKSYDVWFRDPNAVVENLLSNPDFHGHFDYAPYREFEPMGQCQWENLMSGNWAWRHADVLAKNPAMHGAMLVPIILGSNKTTVSVATGQNDYYPLYLPIGNIHNNTRRAHQNSLVLIAFLAIPKTDHENEDTAKFHKFRHQLFHTTLAHILSSLQHGMSKPEVRRCPDGHFRRAAYALAAYIADYPEQFALAELWDQYGIVGDLMPFTNNFPYADIYKMLTPDLLHQIIKGVFKDHLVTWVEDDSKALMKVFIPAIEGHIPPGVVRTISAFLDFCYYVRRNSLNESALESLQDALERFHDHHHIFQETGVRQHGPKGFSLPRQHSMNHYRHLIQEFGAPNGLCSSITESKHIKAMLVTNQRLDKLATARVDFENRQMLQGSVISAAMMDKVELHRKQGQNACDLDTGAQCFHRDDVSHAQCHNGDEDEDYNSDGSDDEARIHNGPCVLNYVRLAKTPARKYPSSLYALAHHIQQPKLPLLTRRFLHFQLQNNVDPSNDNVVLPDLSGLPFFVFHSATSTFYAPSDLSGLGGMHSECIRSTPSWRKGPACYDTVFLEKDPEIPGMGGLHVGRVFLFFSFTYNGIKYPCALIQWYTTFSDRPDEDMRMWIVQPDFDADSERELEVIHAHCILRGAHLIPVYGCDRLPSDLHYTDTLNIFRVYYVNKYIDHHAFEITF</sequence>
<name>A0A0C2ZNT4_9AGAM</name>
<dbReference type="AlphaFoldDB" id="A0A0C2ZNT4"/>
<gene>
    <name evidence="2" type="ORF">SCLCIDRAFT_31218</name>
</gene>
<reference evidence="3" key="2">
    <citation type="submission" date="2015-01" db="EMBL/GenBank/DDBJ databases">
        <title>Evolutionary Origins and Diversification of the Mycorrhizal Mutualists.</title>
        <authorList>
            <consortium name="DOE Joint Genome Institute"/>
            <consortium name="Mycorrhizal Genomics Consortium"/>
            <person name="Kohler A."/>
            <person name="Kuo A."/>
            <person name="Nagy L.G."/>
            <person name="Floudas D."/>
            <person name="Copeland A."/>
            <person name="Barry K.W."/>
            <person name="Cichocki N."/>
            <person name="Veneault-Fourrey C."/>
            <person name="LaButti K."/>
            <person name="Lindquist E.A."/>
            <person name="Lipzen A."/>
            <person name="Lundell T."/>
            <person name="Morin E."/>
            <person name="Murat C."/>
            <person name="Riley R."/>
            <person name="Ohm R."/>
            <person name="Sun H."/>
            <person name="Tunlid A."/>
            <person name="Henrissat B."/>
            <person name="Grigoriev I.V."/>
            <person name="Hibbett D.S."/>
            <person name="Martin F."/>
        </authorList>
    </citation>
    <scope>NUCLEOTIDE SEQUENCE [LARGE SCALE GENOMIC DNA]</scope>
    <source>
        <strain evidence="3">Foug A</strain>
    </source>
</reference>
<dbReference type="HOGENOM" id="CLU_006344_1_0_1"/>
<organism evidence="2 3">
    <name type="scientific">Scleroderma citrinum Foug A</name>
    <dbReference type="NCBI Taxonomy" id="1036808"/>
    <lineage>
        <taxon>Eukaryota</taxon>
        <taxon>Fungi</taxon>
        <taxon>Dikarya</taxon>
        <taxon>Basidiomycota</taxon>
        <taxon>Agaricomycotina</taxon>
        <taxon>Agaricomycetes</taxon>
        <taxon>Agaricomycetidae</taxon>
        <taxon>Boletales</taxon>
        <taxon>Sclerodermatineae</taxon>
        <taxon>Sclerodermataceae</taxon>
        <taxon>Scleroderma</taxon>
    </lineage>
</organism>